<proteinExistence type="predicted"/>
<keyword evidence="4" id="KW-1185">Reference proteome</keyword>
<gene>
    <name evidence="3" type="ORF">ACFSUB_06485</name>
</gene>
<evidence type="ECO:0000256" key="2">
    <source>
        <dbReference type="SAM" id="Phobius"/>
    </source>
</evidence>
<keyword evidence="2" id="KW-0472">Membrane</keyword>
<keyword evidence="2" id="KW-0812">Transmembrane</keyword>
<feature type="transmembrane region" description="Helical" evidence="2">
    <location>
        <begin position="12"/>
        <end position="33"/>
    </location>
</feature>
<sequence>MIWMLDTWIFYLLLSVLLLGITFSVGMVLHRLIQKKEKKTKMKERAAAVILAAVMAALYLYTAEWFTDRAAMGERVVTSDGIQETQREQSVVIPFGSYAVVERLYDFGYTRDEEQSGETIRYTFTITDGEAFLKEYENYIEGNGVFINRGRIAFEQLYEEEWQPELPPGSENESTDFPGVKLEQSVISP</sequence>
<dbReference type="EMBL" id="JBHUML010000002">
    <property type="protein sequence ID" value="MFD2705109.1"/>
    <property type="molecule type" value="Genomic_DNA"/>
</dbReference>
<keyword evidence="2" id="KW-1133">Transmembrane helix</keyword>
<dbReference type="Proteomes" id="UP001597520">
    <property type="component" value="Unassembled WGS sequence"/>
</dbReference>
<organism evidence="3 4">
    <name type="scientific">Salibacterium lacus</name>
    <dbReference type="NCBI Taxonomy" id="1898109"/>
    <lineage>
        <taxon>Bacteria</taxon>
        <taxon>Bacillati</taxon>
        <taxon>Bacillota</taxon>
        <taxon>Bacilli</taxon>
        <taxon>Bacillales</taxon>
        <taxon>Bacillaceae</taxon>
    </lineage>
</organism>
<evidence type="ECO:0000313" key="3">
    <source>
        <dbReference type="EMBL" id="MFD2705109.1"/>
    </source>
</evidence>
<evidence type="ECO:0000313" key="4">
    <source>
        <dbReference type="Proteomes" id="UP001597520"/>
    </source>
</evidence>
<reference evidence="4" key="1">
    <citation type="journal article" date="2019" name="Int. J. Syst. Evol. Microbiol.">
        <title>The Global Catalogue of Microorganisms (GCM) 10K type strain sequencing project: providing services to taxonomists for standard genome sequencing and annotation.</title>
        <authorList>
            <consortium name="The Broad Institute Genomics Platform"/>
            <consortium name="The Broad Institute Genome Sequencing Center for Infectious Disease"/>
            <person name="Wu L."/>
            <person name="Ma J."/>
        </authorList>
    </citation>
    <scope>NUCLEOTIDE SEQUENCE [LARGE SCALE GENOMIC DNA]</scope>
    <source>
        <strain evidence="4">KCTC 33792</strain>
    </source>
</reference>
<evidence type="ECO:0000256" key="1">
    <source>
        <dbReference type="SAM" id="MobiDB-lite"/>
    </source>
</evidence>
<protein>
    <submittedName>
        <fullName evidence="3">Uncharacterized protein</fullName>
    </submittedName>
</protein>
<comment type="caution">
    <text evidence="3">The sequence shown here is derived from an EMBL/GenBank/DDBJ whole genome shotgun (WGS) entry which is preliminary data.</text>
</comment>
<name>A0ABW5T0R1_9BACI</name>
<dbReference type="RefSeq" id="WP_380712369.1">
    <property type="nucleotide sequence ID" value="NZ_JBHUML010000002.1"/>
</dbReference>
<feature type="transmembrane region" description="Helical" evidence="2">
    <location>
        <begin position="45"/>
        <end position="62"/>
    </location>
</feature>
<accession>A0ABW5T0R1</accession>
<feature type="region of interest" description="Disordered" evidence="1">
    <location>
        <begin position="162"/>
        <end position="189"/>
    </location>
</feature>